<dbReference type="EMBL" id="PKPP01002283">
    <property type="protein sequence ID" value="PWA76311.1"/>
    <property type="molecule type" value="Genomic_DNA"/>
</dbReference>
<comment type="caution">
    <text evidence="1">The sequence shown here is derived from an EMBL/GenBank/DDBJ whole genome shotgun (WGS) entry which is preliminary data.</text>
</comment>
<organism evidence="1 2">
    <name type="scientific">Artemisia annua</name>
    <name type="common">Sweet wormwood</name>
    <dbReference type="NCBI Taxonomy" id="35608"/>
    <lineage>
        <taxon>Eukaryota</taxon>
        <taxon>Viridiplantae</taxon>
        <taxon>Streptophyta</taxon>
        <taxon>Embryophyta</taxon>
        <taxon>Tracheophyta</taxon>
        <taxon>Spermatophyta</taxon>
        <taxon>Magnoliopsida</taxon>
        <taxon>eudicotyledons</taxon>
        <taxon>Gunneridae</taxon>
        <taxon>Pentapetalae</taxon>
        <taxon>asterids</taxon>
        <taxon>campanulids</taxon>
        <taxon>Asterales</taxon>
        <taxon>Asteraceae</taxon>
        <taxon>Asteroideae</taxon>
        <taxon>Anthemideae</taxon>
        <taxon>Artemisiinae</taxon>
        <taxon>Artemisia</taxon>
    </lineage>
</organism>
<proteinExistence type="predicted"/>
<sequence length="155" mass="16305">MALRYGITLNRIEARQVGGESELQQASVSSTKLISIGNKRMSTLLNNPALAKRNGESGSKLTDISRPLPKVLSRDIPKQTKNTERGNVKGHENTRVGQRIVFTRLGDSSETGLGASPTTTIVASIASTGDVSGVGVHSKVPLAQAVQAVDIASIT</sequence>
<dbReference type="Proteomes" id="UP000245207">
    <property type="component" value="Unassembled WGS sequence"/>
</dbReference>
<gene>
    <name evidence="1" type="ORF">CTI12_AA235900</name>
</gene>
<accession>A0A2U1NS64</accession>
<reference evidence="1 2" key="1">
    <citation type="journal article" date="2018" name="Mol. Plant">
        <title>The genome of Artemisia annua provides insight into the evolution of Asteraceae family and artemisinin biosynthesis.</title>
        <authorList>
            <person name="Shen Q."/>
            <person name="Zhang L."/>
            <person name="Liao Z."/>
            <person name="Wang S."/>
            <person name="Yan T."/>
            <person name="Shi P."/>
            <person name="Liu M."/>
            <person name="Fu X."/>
            <person name="Pan Q."/>
            <person name="Wang Y."/>
            <person name="Lv Z."/>
            <person name="Lu X."/>
            <person name="Zhang F."/>
            <person name="Jiang W."/>
            <person name="Ma Y."/>
            <person name="Chen M."/>
            <person name="Hao X."/>
            <person name="Li L."/>
            <person name="Tang Y."/>
            <person name="Lv G."/>
            <person name="Zhou Y."/>
            <person name="Sun X."/>
            <person name="Brodelius P.E."/>
            <person name="Rose J.K.C."/>
            <person name="Tang K."/>
        </authorList>
    </citation>
    <scope>NUCLEOTIDE SEQUENCE [LARGE SCALE GENOMIC DNA]</scope>
    <source>
        <strain evidence="2">cv. Huhao1</strain>
        <tissue evidence="1">Leaf</tissue>
    </source>
</reference>
<protein>
    <submittedName>
        <fullName evidence="1">Uncharacterized protein</fullName>
    </submittedName>
</protein>
<keyword evidence="2" id="KW-1185">Reference proteome</keyword>
<evidence type="ECO:0000313" key="2">
    <source>
        <dbReference type="Proteomes" id="UP000245207"/>
    </source>
</evidence>
<dbReference type="OrthoDB" id="602706at2759"/>
<name>A0A2U1NS64_ARTAN</name>
<dbReference type="AlphaFoldDB" id="A0A2U1NS64"/>
<evidence type="ECO:0000313" key="1">
    <source>
        <dbReference type="EMBL" id="PWA76311.1"/>
    </source>
</evidence>